<accession>A0A9J6GIB7</accession>
<dbReference type="EMBL" id="JABSTR010000007">
    <property type="protein sequence ID" value="KAH9375173.1"/>
    <property type="molecule type" value="Genomic_DNA"/>
</dbReference>
<proteinExistence type="predicted"/>
<keyword evidence="2" id="KW-1185">Reference proteome</keyword>
<evidence type="ECO:0000313" key="2">
    <source>
        <dbReference type="Proteomes" id="UP000821853"/>
    </source>
</evidence>
<name>A0A9J6GIB7_HAELO</name>
<comment type="caution">
    <text evidence="1">The sequence shown here is derived from an EMBL/GenBank/DDBJ whole genome shotgun (WGS) entry which is preliminary data.</text>
</comment>
<organism evidence="1 2">
    <name type="scientific">Haemaphysalis longicornis</name>
    <name type="common">Bush tick</name>
    <dbReference type="NCBI Taxonomy" id="44386"/>
    <lineage>
        <taxon>Eukaryota</taxon>
        <taxon>Metazoa</taxon>
        <taxon>Ecdysozoa</taxon>
        <taxon>Arthropoda</taxon>
        <taxon>Chelicerata</taxon>
        <taxon>Arachnida</taxon>
        <taxon>Acari</taxon>
        <taxon>Parasitiformes</taxon>
        <taxon>Ixodida</taxon>
        <taxon>Ixodoidea</taxon>
        <taxon>Ixodidae</taxon>
        <taxon>Haemaphysalinae</taxon>
        <taxon>Haemaphysalis</taxon>
    </lineage>
</organism>
<gene>
    <name evidence="1" type="ORF">HPB48_017262</name>
</gene>
<dbReference type="VEuPathDB" id="VectorBase:HLOH_055979"/>
<reference evidence="1 2" key="1">
    <citation type="journal article" date="2020" name="Cell">
        <title>Large-Scale Comparative Analyses of Tick Genomes Elucidate Their Genetic Diversity and Vector Capacities.</title>
        <authorList>
            <consortium name="Tick Genome and Microbiome Consortium (TIGMIC)"/>
            <person name="Jia N."/>
            <person name="Wang J."/>
            <person name="Shi W."/>
            <person name="Du L."/>
            <person name="Sun Y."/>
            <person name="Zhan W."/>
            <person name="Jiang J.F."/>
            <person name="Wang Q."/>
            <person name="Zhang B."/>
            <person name="Ji P."/>
            <person name="Bell-Sakyi L."/>
            <person name="Cui X.M."/>
            <person name="Yuan T.T."/>
            <person name="Jiang B.G."/>
            <person name="Yang W.F."/>
            <person name="Lam T.T."/>
            <person name="Chang Q.C."/>
            <person name="Ding S.J."/>
            <person name="Wang X.J."/>
            <person name="Zhu J.G."/>
            <person name="Ruan X.D."/>
            <person name="Zhao L."/>
            <person name="Wei J.T."/>
            <person name="Ye R.Z."/>
            <person name="Que T.C."/>
            <person name="Du C.H."/>
            <person name="Zhou Y.H."/>
            <person name="Cheng J.X."/>
            <person name="Dai P.F."/>
            <person name="Guo W.B."/>
            <person name="Han X.H."/>
            <person name="Huang E.J."/>
            <person name="Li L.F."/>
            <person name="Wei W."/>
            <person name="Gao Y.C."/>
            <person name="Liu J.Z."/>
            <person name="Shao H.Z."/>
            <person name="Wang X."/>
            <person name="Wang C.C."/>
            <person name="Yang T.C."/>
            <person name="Huo Q.B."/>
            <person name="Li W."/>
            <person name="Chen H.Y."/>
            <person name="Chen S.E."/>
            <person name="Zhou L.G."/>
            <person name="Ni X.B."/>
            <person name="Tian J.H."/>
            <person name="Sheng Y."/>
            <person name="Liu T."/>
            <person name="Pan Y.S."/>
            <person name="Xia L.Y."/>
            <person name="Li J."/>
            <person name="Zhao F."/>
            <person name="Cao W.C."/>
        </authorList>
    </citation>
    <scope>NUCLEOTIDE SEQUENCE [LARGE SCALE GENOMIC DNA]</scope>
    <source>
        <strain evidence="1">HaeL-2018</strain>
    </source>
</reference>
<dbReference type="Proteomes" id="UP000821853">
    <property type="component" value="Chromosome 5"/>
</dbReference>
<sequence length="96" mass="11185">MQSDPPAEWLEILPTVIQAVKLPAHAFGDISLHLHHWNHPVGLKKHHIIVNHIFRIQTTTLAGLTIMYLLTSWPHQLILWSNTRNCSRCHDRRPYT</sequence>
<dbReference type="AlphaFoldDB" id="A0A9J6GIB7"/>
<protein>
    <submittedName>
        <fullName evidence="1">Uncharacterized protein</fullName>
    </submittedName>
</protein>
<evidence type="ECO:0000313" key="1">
    <source>
        <dbReference type="EMBL" id="KAH9375173.1"/>
    </source>
</evidence>